<dbReference type="EMBL" id="AP018560">
    <property type="protein sequence ID" value="BBD80759.1"/>
    <property type="molecule type" value="Genomic_DNA"/>
</dbReference>
<reference evidence="2" key="1">
    <citation type="submission" date="2018-04" db="EMBL/GenBank/DDBJ databases">
        <authorList>
            <person name="Watanabe M."/>
            <person name="Kojima H."/>
        </authorList>
    </citation>
    <scope>NUCLEOTIDE SEQUENCE [LARGE SCALE GENOMIC DNA]</scope>
    <source>
        <strain evidence="2">Dysh456</strain>
    </source>
</reference>
<name>A0A2Z6E8F4_9GAMM</name>
<dbReference type="KEGG" id="rbd:ALSL_2133"/>
<organism evidence="1 2">
    <name type="scientific">Aerosticca soli</name>
    <dbReference type="NCBI Taxonomy" id="2010829"/>
    <lineage>
        <taxon>Bacteria</taxon>
        <taxon>Pseudomonadati</taxon>
        <taxon>Pseudomonadota</taxon>
        <taxon>Gammaproteobacteria</taxon>
        <taxon>Lysobacterales</taxon>
        <taxon>Rhodanobacteraceae</taxon>
        <taxon>Aerosticca</taxon>
    </lineage>
</organism>
<evidence type="ECO:0000313" key="1">
    <source>
        <dbReference type="EMBL" id="BBD80759.1"/>
    </source>
</evidence>
<sequence>MTLNFEWDDEKAASNLTKHHVAFEDAMLVFYDPHRLDRYDGREDYGEDRFLTIALVGTVELAVAYTVRDDTIRLISARKAERHERHDYWKNR</sequence>
<evidence type="ECO:0000313" key="2">
    <source>
        <dbReference type="Proteomes" id="UP000270530"/>
    </source>
</evidence>
<dbReference type="OrthoDB" id="9802417at2"/>
<evidence type="ECO:0008006" key="3">
    <source>
        <dbReference type="Google" id="ProtNLM"/>
    </source>
</evidence>
<gene>
    <name evidence="1" type="ORF">ALSL_2133</name>
</gene>
<dbReference type="InterPro" id="IPR038573">
    <property type="entry name" value="BrnT_sf"/>
</dbReference>
<dbReference type="Proteomes" id="UP000270530">
    <property type="component" value="Chromosome"/>
</dbReference>
<accession>A0A2Z6E8F4</accession>
<dbReference type="Gene3D" id="3.10.450.530">
    <property type="entry name" value="Ribonuclease toxin, BrnT, of type II toxin-antitoxin system"/>
    <property type="match status" value="1"/>
</dbReference>
<proteinExistence type="predicted"/>
<keyword evidence="2" id="KW-1185">Reference proteome</keyword>
<dbReference type="RefSeq" id="WP_126538984.1">
    <property type="nucleotide sequence ID" value="NZ_AP018560.1"/>
</dbReference>
<dbReference type="Pfam" id="PF04365">
    <property type="entry name" value="BrnT_toxin"/>
    <property type="match status" value="1"/>
</dbReference>
<dbReference type="InterPro" id="IPR007460">
    <property type="entry name" value="BrnT_toxin"/>
</dbReference>
<protein>
    <recommendedName>
        <fullName evidence="3">BrnT family toxin</fullName>
    </recommendedName>
</protein>
<reference evidence="2" key="2">
    <citation type="submission" date="2018-06" db="EMBL/GenBank/DDBJ databases">
        <title>Genome sequence of Rhodanobacteraceae bacterium strain Dysh456.</title>
        <authorList>
            <person name="Fukui M."/>
        </authorList>
    </citation>
    <scope>NUCLEOTIDE SEQUENCE [LARGE SCALE GENOMIC DNA]</scope>
    <source>
        <strain evidence="2">Dysh456</strain>
    </source>
</reference>
<dbReference type="AlphaFoldDB" id="A0A2Z6E8F4"/>